<evidence type="ECO:0000313" key="4">
    <source>
        <dbReference type="Proteomes" id="UP000561077"/>
    </source>
</evidence>
<evidence type="ECO:0000313" key="1">
    <source>
        <dbReference type="EMBL" id="MBB2163848.1"/>
    </source>
</evidence>
<dbReference type="InterPro" id="IPR006427">
    <property type="entry name" value="Portal_HK97"/>
</dbReference>
<dbReference type="Gene3D" id="1.20.1270.210">
    <property type="match status" value="1"/>
</dbReference>
<sequence>MKAFDFLSRFLTGDTRAERRDAAPVEPILPFFTDMHVGTHQAENLSTVLACVNAISGSIAALDTYVYRRDPAGRTEAPSHPAARLLRRPNDRQTGPDWMEWTLASVLLHGNAVSVIEWDGAGRPASLTPIPWPCVGITRLPSGRLRYDVMTWDGKPRSYFPEDIFHLRDRSDDGVIGRSRISRAREVLAGARALQDYSLSMWRNQAVPSGVITLLDSKSRPDPATMAAVKAEFKSRMSGPRNAREVMFLGGGMQWQGMSLSPEDAEALDSRKYSVAELCRIYGVPPPIVQDYSNNTFTNAAQASLWFAQNTLMPWVRKIEAEFARSIFGQGSPFELVIDMSSLMRGDYASRWQSYGIAVQNSILTVDEIREQEGYNPRKEGADATV</sequence>
<dbReference type="Gene3D" id="3.30.1120.70">
    <property type="match status" value="1"/>
</dbReference>
<proteinExistence type="predicted"/>
<dbReference type="Gene3D" id="3.40.140.120">
    <property type="match status" value="1"/>
</dbReference>
<name>A0A7W4IJ44_9PROT</name>
<dbReference type="NCBIfam" id="TIGR01537">
    <property type="entry name" value="portal_HK97"/>
    <property type="match status" value="1"/>
</dbReference>
<dbReference type="Proteomes" id="UP000540490">
    <property type="component" value="Unassembled WGS sequence"/>
</dbReference>
<organism evidence="1 4">
    <name type="scientific">Gluconacetobacter dulcium</name>
    <dbReference type="NCBI Taxonomy" id="2729096"/>
    <lineage>
        <taxon>Bacteria</taxon>
        <taxon>Pseudomonadati</taxon>
        <taxon>Pseudomonadota</taxon>
        <taxon>Alphaproteobacteria</taxon>
        <taxon>Acetobacterales</taxon>
        <taxon>Acetobacteraceae</taxon>
        <taxon>Gluconacetobacter</taxon>
    </lineage>
</organism>
<keyword evidence="3" id="KW-1185">Reference proteome</keyword>
<dbReference type="Pfam" id="PF04860">
    <property type="entry name" value="Phage_portal"/>
    <property type="match status" value="1"/>
</dbReference>
<dbReference type="RefSeq" id="WP_182973187.1">
    <property type="nucleotide sequence ID" value="NZ_JABEQN010000005.1"/>
</dbReference>
<evidence type="ECO:0000313" key="2">
    <source>
        <dbReference type="EMBL" id="MBB2193174.1"/>
    </source>
</evidence>
<dbReference type="AlphaFoldDB" id="A0A7W4IJ44"/>
<dbReference type="EMBL" id="JABEQO010000004">
    <property type="protein sequence ID" value="MBB2163848.1"/>
    <property type="molecule type" value="Genomic_DNA"/>
</dbReference>
<dbReference type="InterPro" id="IPR006944">
    <property type="entry name" value="Phage/GTA_portal"/>
</dbReference>
<dbReference type="EMBL" id="JABEQN010000005">
    <property type="protein sequence ID" value="MBB2193174.1"/>
    <property type="molecule type" value="Genomic_DNA"/>
</dbReference>
<dbReference type="Proteomes" id="UP000561077">
    <property type="component" value="Unassembled WGS sequence"/>
</dbReference>
<protein>
    <submittedName>
        <fullName evidence="1">Phage portal protein</fullName>
    </submittedName>
</protein>
<evidence type="ECO:0000313" key="3">
    <source>
        <dbReference type="Proteomes" id="UP000540490"/>
    </source>
</evidence>
<comment type="caution">
    <text evidence="1">The sequence shown here is derived from an EMBL/GenBank/DDBJ whole genome shotgun (WGS) entry which is preliminary data.</text>
</comment>
<reference evidence="3 4" key="1">
    <citation type="submission" date="2020-04" db="EMBL/GenBank/DDBJ databases">
        <title>Description of novel Gluconacetobacter.</title>
        <authorList>
            <person name="Sombolestani A."/>
        </authorList>
    </citation>
    <scope>NUCLEOTIDE SEQUENCE [LARGE SCALE GENOMIC DNA]</scope>
    <source>
        <strain evidence="2 3">LMG 1728</strain>
        <strain evidence="1 4">LMG 1731</strain>
    </source>
</reference>
<gene>
    <name evidence="2" type="ORF">HLH25_05880</name>
    <name evidence="1" type="ORF">HLH26_04725</name>
</gene>
<accession>A0A7W4IJ44</accession>